<dbReference type="GeneID" id="64981560"/>
<dbReference type="Proteomes" id="UP000242470">
    <property type="component" value="Unassembled WGS sequence"/>
</dbReference>
<dbReference type="Proteomes" id="UP001171687">
    <property type="component" value="Unassembled WGS sequence"/>
</dbReference>
<feature type="transmembrane region" description="Helical" evidence="1">
    <location>
        <begin position="6"/>
        <end position="22"/>
    </location>
</feature>
<evidence type="ECO:0000256" key="1">
    <source>
        <dbReference type="SAM" id="Phobius"/>
    </source>
</evidence>
<proteinExistence type="predicted"/>
<dbReference type="AlphaFoldDB" id="A0AAP8PPT0"/>
<keyword evidence="1" id="KW-1133">Transmembrane helix</keyword>
<feature type="transmembrane region" description="Helical" evidence="1">
    <location>
        <begin position="85"/>
        <end position="104"/>
    </location>
</feature>
<reference evidence="2" key="2">
    <citation type="submission" date="2023-07" db="EMBL/GenBank/DDBJ databases">
        <title>Evaluation of the beneficial properties of pineapple isolates.</title>
        <authorList>
            <person name="Adefiranye O."/>
        </authorList>
    </citation>
    <scope>NUCLEOTIDE SEQUENCE</scope>
    <source>
        <strain evidence="2">PAPLE_T1</strain>
    </source>
</reference>
<reference evidence="3 4" key="1">
    <citation type="submission" date="2017-08" db="EMBL/GenBank/DDBJ databases">
        <title>Draft genome sequences of 64 type strains of genus Staph aureus.</title>
        <authorList>
            <person name="Cole K."/>
            <person name="Golubchik T."/>
            <person name="Russell J."/>
            <person name="Foster D."/>
            <person name="Llewelyn M."/>
            <person name="Wilson D."/>
            <person name="Crook D."/>
            <person name="Paul J."/>
        </authorList>
    </citation>
    <scope>NUCLEOTIDE SEQUENCE [LARGE SCALE GENOMIC DNA]</scope>
    <source>
        <strain evidence="3 4">NCTC 12101</strain>
    </source>
</reference>
<comment type="caution">
    <text evidence="3">The sequence shown here is derived from an EMBL/GenBank/DDBJ whole genome shotgun (WGS) entry which is preliminary data.</text>
</comment>
<feature type="transmembrane region" description="Helical" evidence="1">
    <location>
        <begin position="55"/>
        <end position="73"/>
    </location>
</feature>
<organism evidence="3 4">
    <name type="scientific">Staphylococcus auricularis</name>
    <dbReference type="NCBI Taxonomy" id="29379"/>
    <lineage>
        <taxon>Bacteria</taxon>
        <taxon>Bacillati</taxon>
        <taxon>Bacillota</taxon>
        <taxon>Bacilli</taxon>
        <taxon>Bacillales</taxon>
        <taxon>Staphylococcaceae</taxon>
        <taxon>Staphylococcus</taxon>
    </lineage>
</organism>
<evidence type="ECO:0000313" key="2">
    <source>
        <dbReference type="EMBL" id="MDN4533529.1"/>
    </source>
</evidence>
<evidence type="ECO:0000313" key="3">
    <source>
        <dbReference type="EMBL" id="PNZ68001.1"/>
    </source>
</evidence>
<gene>
    <name evidence="2" type="primary">mspA</name>
    <name evidence="3" type="ORF">CD158_04340</name>
    <name evidence="2" type="ORF">QYH67_08130</name>
</gene>
<keyword evidence="1" id="KW-0472">Membrane</keyword>
<keyword evidence="1" id="KW-0812">Transmembrane</keyword>
<feature type="transmembrane region" description="Helical" evidence="1">
    <location>
        <begin position="29"/>
        <end position="49"/>
    </location>
</feature>
<protein>
    <submittedName>
        <fullName evidence="2">Membrane stabilizing protein MspA</fullName>
    </submittedName>
</protein>
<sequence>MQLYLILLPILYLIVSYISIFKMNTIFTIILRIIMSVLLLFVVALSTLPFPLVNWWVFVVLVLLVGNVEITNFKYIKQDKKGVNILNMISVIIFVIYLILTLVLY</sequence>
<dbReference type="InterPro" id="IPR053572">
    <property type="entry name" value="MspA"/>
</dbReference>
<accession>A0AAP8PPT0</accession>
<name>A0AAP8PPT0_9STAP</name>
<dbReference type="EMBL" id="JAUHQC010000011">
    <property type="protein sequence ID" value="MDN4533529.1"/>
    <property type="molecule type" value="Genomic_DNA"/>
</dbReference>
<evidence type="ECO:0000313" key="4">
    <source>
        <dbReference type="Proteomes" id="UP000242470"/>
    </source>
</evidence>
<dbReference type="RefSeq" id="WP_059107557.1">
    <property type="nucleotide sequence ID" value="NZ_AP024589.1"/>
</dbReference>
<dbReference type="NCBIfam" id="NF038247">
    <property type="entry name" value="memb_stab_MspA"/>
    <property type="match status" value="1"/>
</dbReference>
<dbReference type="EMBL" id="PPQW01000021">
    <property type="protein sequence ID" value="PNZ68001.1"/>
    <property type="molecule type" value="Genomic_DNA"/>
</dbReference>